<dbReference type="PANTHER" id="PTHR11909">
    <property type="entry name" value="CASEIN KINASE-RELATED"/>
    <property type="match status" value="1"/>
</dbReference>
<dbReference type="EnsemblMetazoa" id="GMOY000190-RA">
    <property type="protein sequence ID" value="GMOY000190-PA"/>
    <property type="gene ID" value="GMOY000190"/>
</dbReference>
<evidence type="ECO:0000313" key="1">
    <source>
        <dbReference type="EnsemblMetazoa" id="GMOY000190-PA"/>
    </source>
</evidence>
<dbReference type="VEuPathDB" id="VectorBase:GMOY000190"/>
<protein>
    <submittedName>
        <fullName evidence="1">Uncharacterized protein</fullName>
    </submittedName>
</protein>
<dbReference type="SUPFAM" id="SSF56112">
    <property type="entry name" value="Protein kinase-like (PK-like)"/>
    <property type="match status" value="1"/>
</dbReference>
<dbReference type="Proteomes" id="UP000092444">
    <property type="component" value="Unassembled WGS sequence"/>
</dbReference>
<dbReference type="PhylomeDB" id="A0A1B0F9M6"/>
<proteinExistence type="predicted"/>
<keyword evidence="2" id="KW-1185">Reference proteome</keyword>
<dbReference type="STRING" id="37546.A0A1B0F9M6"/>
<organism evidence="1 2">
    <name type="scientific">Glossina morsitans morsitans</name>
    <name type="common">Savannah tsetse fly</name>
    <dbReference type="NCBI Taxonomy" id="37546"/>
    <lineage>
        <taxon>Eukaryota</taxon>
        <taxon>Metazoa</taxon>
        <taxon>Ecdysozoa</taxon>
        <taxon>Arthropoda</taxon>
        <taxon>Hexapoda</taxon>
        <taxon>Insecta</taxon>
        <taxon>Pterygota</taxon>
        <taxon>Neoptera</taxon>
        <taxon>Endopterygota</taxon>
        <taxon>Diptera</taxon>
        <taxon>Brachycera</taxon>
        <taxon>Muscomorpha</taxon>
        <taxon>Hippoboscoidea</taxon>
        <taxon>Glossinidae</taxon>
        <taxon>Glossina</taxon>
    </lineage>
</organism>
<reference evidence="1" key="1">
    <citation type="submission" date="2020-05" db="UniProtKB">
        <authorList>
            <consortium name="EnsemblMetazoa"/>
        </authorList>
    </citation>
    <scope>IDENTIFICATION</scope>
    <source>
        <strain evidence="1">Yale</strain>
    </source>
</reference>
<dbReference type="Gene3D" id="1.10.510.10">
    <property type="entry name" value="Transferase(Phosphotransferase) domain 1"/>
    <property type="match status" value="1"/>
</dbReference>
<sequence>MIGRLEFIHSKWFTHRDVKSSLSSIVLDRFWFSQKVVEKFKSTARYASFIAHLGIELSRRDDMESLGYVMMYFIHGMSPWRKLKSDKKQQKYEKVLERKMSTAITSLF</sequence>
<name>A0A1B0F9M6_GLOMM</name>
<evidence type="ECO:0000313" key="2">
    <source>
        <dbReference type="Proteomes" id="UP000092444"/>
    </source>
</evidence>
<dbReference type="InterPro" id="IPR050235">
    <property type="entry name" value="CK1_Ser-Thr_kinase"/>
</dbReference>
<dbReference type="InterPro" id="IPR011009">
    <property type="entry name" value="Kinase-like_dom_sf"/>
</dbReference>
<dbReference type="AlphaFoldDB" id="A0A1B0F9M6"/>
<dbReference type="EMBL" id="CCAG010002877">
    <property type="status" value="NOT_ANNOTATED_CDS"/>
    <property type="molecule type" value="Genomic_DNA"/>
</dbReference>
<accession>A0A1B0F9M6</accession>